<dbReference type="InterPro" id="IPR012902">
    <property type="entry name" value="N_methyl_site"/>
</dbReference>
<dbReference type="AlphaFoldDB" id="A0A1F6CDJ8"/>
<accession>A0A1F6CDJ8</accession>
<dbReference type="NCBIfam" id="TIGR02532">
    <property type="entry name" value="IV_pilin_GFxxxE"/>
    <property type="match status" value="1"/>
</dbReference>
<evidence type="ECO:0000313" key="2">
    <source>
        <dbReference type="Proteomes" id="UP000178344"/>
    </source>
</evidence>
<dbReference type="PROSITE" id="PS00409">
    <property type="entry name" value="PROKAR_NTER_METHYL"/>
    <property type="match status" value="1"/>
</dbReference>
<gene>
    <name evidence="1" type="ORF">A2671_02220</name>
</gene>
<reference evidence="1 2" key="1">
    <citation type="journal article" date="2016" name="Nat. Commun.">
        <title>Thousands of microbial genomes shed light on interconnected biogeochemical processes in an aquifer system.</title>
        <authorList>
            <person name="Anantharaman K."/>
            <person name="Brown C.T."/>
            <person name="Hug L.A."/>
            <person name="Sharon I."/>
            <person name="Castelle C.J."/>
            <person name="Probst A.J."/>
            <person name="Thomas B.C."/>
            <person name="Singh A."/>
            <person name="Wilkins M.J."/>
            <person name="Karaoz U."/>
            <person name="Brodie E.L."/>
            <person name="Williams K.H."/>
            <person name="Hubbard S.S."/>
            <person name="Banfield J.F."/>
        </authorList>
    </citation>
    <scope>NUCLEOTIDE SEQUENCE [LARGE SCALE GENOMIC DNA]</scope>
</reference>
<dbReference type="Pfam" id="PF07963">
    <property type="entry name" value="N_methyl"/>
    <property type="match status" value="1"/>
</dbReference>
<protein>
    <recommendedName>
        <fullName evidence="3">Prepilin-type N-terminal cleavage/methylation domain-containing protein</fullName>
    </recommendedName>
</protein>
<evidence type="ECO:0000313" key="1">
    <source>
        <dbReference type="EMBL" id="OGG47249.1"/>
    </source>
</evidence>
<dbReference type="Proteomes" id="UP000178344">
    <property type="component" value="Unassembled WGS sequence"/>
</dbReference>
<evidence type="ECO:0008006" key="3">
    <source>
        <dbReference type="Google" id="ProtNLM"/>
    </source>
</evidence>
<organism evidence="1 2">
    <name type="scientific">Candidatus Kaiserbacteria bacterium RIFCSPHIGHO2_01_FULL_49_13</name>
    <dbReference type="NCBI Taxonomy" id="1798477"/>
    <lineage>
        <taxon>Bacteria</taxon>
        <taxon>Candidatus Kaiseribacteriota</taxon>
    </lineage>
</organism>
<name>A0A1F6CDJ8_9BACT</name>
<proteinExistence type="predicted"/>
<comment type="caution">
    <text evidence="1">The sequence shown here is derived from an EMBL/GenBank/DDBJ whole genome shotgun (WGS) entry which is preliminary data.</text>
</comment>
<sequence>MKSAATTRGFSLLETIVAIAVLSLAVAGPLSVVSNALKSAIYAKAEISAIHLAQEGIEVVRNLRDTNVLSGAPWLNLIDPSPCTSIGCDIQINPSTGAYTLRACAALSNESCELNYDSVLGLYNHEGQSATNKPSPFARTIRIRHLNDIESAVEVSVTWRTSIVTQTFTVRDNLLNWQ</sequence>
<dbReference type="EMBL" id="MFKQ01000020">
    <property type="protein sequence ID" value="OGG47249.1"/>
    <property type="molecule type" value="Genomic_DNA"/>
</dbReference>